<dbReference type="InterPro" id="IPR003825">
    <property type="entry name" value="Colicin-V_CvpA"/>
</dbReference>
<reference evidence="6 7" key="1">
    <citation type="journal article" date="2013" name="Genome Announc.">
        <title>Genome Sequence of Moraxella macacae 0408225, a Novel Bacterial Species Isolated from a Cynomolgus Macaque with Epistaxis.</title>
        <authorList>
            <person name="Ladner J.T."/>
            <person name="Whitehouse C.A."/>
            <person name="Koroleva G.I."/>
            <person name="Palacios G.F."/>
        </authorList>
    </citation>
    <scope>NUCLEOTIDE SEQUENCE [LARGE SCALE GENOMIC DNA]</scope>
    <source>
        <strain evidence="6 7">0408225</strain>
    </source>
</reference>
<dbReference type="eggNOG" id="COG1286">
    <property type="taxonomic scope" value="Bacteria"/>
</dbReference>
<dbReference type="Proteomes" id="UP000023795">
    <property type="component" value="Unassembled WGS sequence"/>
</dbReference>
<evidence type="ECO:0000313" key="7">
    <source>
        <dbReference type="Proteomes" id="UP000023795"/>
    </source>
</evidence>
<protein>
    <submittedName>
        <fullName evidence="6">Colicin V production protein</fullName>
    </submittedName>
</protein>
<keyword evidence="7" id="KW-1185">Reference proteome</keyword>
<organism evidence="6 7">
    <name type="scientific">Moraxella macacae 0408225</name>
    <dbReference type="NCBI Taxonomy" id="1230338"/>
    <lineage>
        <taxon>Bacteria</taxon>
        <taxon>Pseudomonadati</taxon>
        <taxon>Pseudomonadota</taxon>
        <taxon>Gammaproteobacteria</taxon>
        <taxon>Moraxellales</taxon>
        <taxon>Moraxellaceae</taxon>
        <taxon>Moraxella</taxon>
    </lineage>
</organism>
<evidence type="ECO:0000313" key="6">
    <source>
        <dbReference type="EMBL" id="ELA08239.1"/>
    </source>
</evidence>
<name>L2F5A8_9GAMM</name>
<dbReference type="PANTHER" id="PTHR36926">
    <property type="entry name" value="COLICIN V PRODUCTION PROTEIN"/>
    <property type="match status" value="1"/>
</dbReference>
<proteinExistence type="predicted"/>
<comment type="caution">
    <text evidence="6">The sequence shown here is derived from an EMBL/GenBank/DDBJ whole genome shotgun (WGS) entry which is preliminary data.</text>
</comment>
<dbReference type="GO" id="GO:0016020">
    <property type="term" value="C:membrane"/>
    <property type="evidence" value="ECO:0007669"/>
    <property type="project" value="UniProtKB-SubCell"/>
</dbReference>
<feature type="transmembrane region" description="Helical" evidence="5">
    <location>
        <begin position="107"/>
        <end position="129"/>
    </location>
</feature>
<dbReference type="OrthoDB" id="9810601at2"/>
<feature type="transmembrane region" description="Helical" evidence="5">
    <location>
        <begin position="61"/>
        <end position="87"/>
    </location>
</feature>
<dbReference type="RefSeq" id="WP_009501787.1">
    <property type="nucleotide sequence ID" value="NZ_ANIN01000002.1"/>
</dbReference>
<evidence type="ECO:0000256" key="2">
    <source>
        <dbReference type="ARBA" id="ARBA00022692"/>
    </source>
</evidence>
<evidence type="ECO:0000256" key="4">
    <source>
        <dbReference type="ARBA" id="ARBA00023136"/>
    </source>
</evidence>
<gene>
    <name evidence="6" type="ORF">MOMA_06746</name>
</gene>
<dbReference type="PANTHER" id="PTHR36926:SF1">
    <property type="entry name" value="COLICIN V PRODUCTION PROTEIN"/>
    <property type="match status" value="1"/>
</dbReference>
<evidence type="ECO:0000256" key="1">
    <source>
        <dbReference type="ARBA" id="ARBA00004141"/>
    </source>
</evidence>
<dbReference type="PATRIC" id="fig|1230338.3.peg.1441"/>
<dbReference type="EMBL" id="ANIN01000002">
    <property type="protein sequence ID" value="ELA08239.1"/>
    <property type="molecule type" value="Genomic_DNA"/>
</dbReference>
<dbReference type="STRING" id="1230338.MOMA_06746"/>
<dbReference type="InterPro" id="IPR052719">
    <property type="entry name" value="CvpA-like"/>
</dbReference>
<keyword evidence="3 5" id="KW-1133">Transmembrane helix</keyword>
<keyword evidence="2 5" id="KW-0812">Transmembrane</keyword>
<accession>L2F5A8</accession>
<keyword evidence="4 5" id="KW-0472">Membrane</keyword>
<evidence type="ECO:0000256" key="3">
    <source>
        <dbReference type="ARBA" id="ARBA00022989"/>
    </source>
</evidence>
<dbReference type="Pfam" id="PF02674">
    <property type="entry name" value="Colicin_V"/>
    <property type="match status" value="1"/>
</dbReference>
<dbReference type="AlphaFoldDB" id="L2F5A8"/>
<feature type="transmembrane region" description="Helical" evidence="5">
    <location>
        <begin position="31"/>
        <end position="49"/>
    </location>
</feature>
<evidence type="ECO:0000256" key="5">
    <source>
        <dbReference type="SAM" id="Phobius"/>
    </source>
</evidence>
<sequence>MAILDVLILISLVMGLWQGFSAGLLKSLVGLFGWLFALIFATYFAKPLAPMLAGLFETPVLTPVLTLLAAFILVALFLLVGLHLILWVMSHTLKKLKLSILDKLAGAFFGVGKNFLIILLLLSMIAPFIQQTKFFNNTIIAKQLLPLTPFAVDLSKKIANEVKNNSQQGFEHLDKIGQDLENQ</sequence>
<comment type="subcellular location">
    <subcellularLocation>
        <location evidence="1">Membrane</location>
        <topology evidence="1">Multi-pass membrane protein</topology>
    </subcellularLocation>
</comment>
<dbReference type="GO" id="GO:0009403">
    <property type="term" value="P:toxin biosynthetic process"/>
    <property type="evidence" value="ECO:0007669"/>
    <property type="project" value="InterPro"/>
</dbReference>